<keyword evidence="1" id="KW-0732">Signal</keyword>
<dbReference type="PANTHER" id="PTHR43642:SF1">
    <property type="entry name" value="HYBRID SIGNAL TRANSDUCTION HISTIDINE KINASE G"/>
    <property type="match status" value="1"/>
</dbReference>
<accession>A0ABD3PBF5</accession>
<keyword evidence="3" id="KW-1185">Reference proteome</keyword>
<organism evidence="2 3">
    <name type="scientific">Cyclotella cryptica</name>
    <dbReference type="NCBI Taxonomy" id="29204"/>
    <lineage>
        <taxon>Eukaryota</taxon>
        <taxon>Sar</taxon>
        <taxon>Stramenopiles</taxon>
        <taxon>Ochrophyta</taxon>
        <taxon>Bacillariophyta</taxon>
        <taxon>Coscinodiscophyceae</taxon>
        <taxon>Thalassiosirophycidae</taxon>
        <taxon>Stephanodiscales</taxon>
        <taxon>Stephanodiscaceae</taxon>
        <taxon>Cyclotella</taxon>
    </lineage>
</organism>
<evidence type="ECO:0000313" key="3">
    <source>
        <dbReference type="Proteomes" id="UP001516023"/>
    </source>
</evidence>
<feature type="signal peptide" evidence="1">
    <location>
        <begin position="1"/>
        <end position="18"/>
    </location>
</feature>
<sequence>MPDSINMGLSILLELGYALPTTFTVEDTMALMKQYHKELSIPDHNLLTYKKMSDRRQLMAMKCLAKMELTTSMANPFLQPIVTLKMVELTIEHGLSSMSPVGFAYFAGLLLKHGEMQAGFRFAQLAMQMVDQVGSKEVAGDIYEIFSSFYTLINPGMKLLRFELCSSRLAFAGEVIFNSTQVLCFHFPLPSVNEYRLRGQDAALAAGDVPFACGLKLASVDHFSFTQCAMSC</sequence>
<dbReference type="EMBL" id="JABMIG020000214">
    <property type="protein sequence ID" value="KAL3785480.1"/>
    <property type="molecule type" value="Genomic_DNA"/>
</dbReference>
<dbReference type="PANTHER" id="PTHR43642">
    <property type="entry name" value="HYBRID SIGNAL TRANSDUCTION HISTIDINE KINASE G"/>
    <property type="match status" value="1"/>
</dbReference>
<proteinExistence type="predicted"/>
<evidence type="ECO:0000256" key="1">
    <source>
        <dbReference type="SAM" id="SignalP"/>
    </source>
</evidence>
<feature type="chain" id="PRO_5044785804" evidence="1">
    <location>
        <begin position="19"/>
        <end position="232"/>
    </location>
</feature>
<gene>
    <name evidence="2" type="ORF">HJC23_008290</name>
</gene>
<dbReference type="InterPro" id="IPR053159">
    <property type="entry name" value="Hybrid_Histidine_Kinase"/>
</dbReference>
<dbReference type="AlphaFoldDB" id="A0ABD3PBF5"/>
<dbReference type="Proteomes" id="UP001516023">
    <property type="component" value="Unassembled WGS sequence"/>
</dbReference>
<comment type="caution">
    <text evidence="2">The sequence shown here is derived from an EMBL/GenBank/DDBJ whole genome shotgun (WGS) entry which is preliminary data.</text>
</comment>
<protein>
    <submittedName>
        <fullName evidence="2">Uncharacterized protein</fullName>
    </submittedName>
</protein>
<reference evidence="2 3" key="1">
    <citation type="journal article" date="2020" name="G3 (Bethesda)">
        <title>Improved Reference Genome for Cyclotella cryptica CCMP332, a Model for Cell Wall Morphogenesis, Salinity Adaptation, and Lipid Production in Diatoms (Bacillariophyta).</title>
        <authorList>
            <person name="Roberts W.R."/>
            <person name="Downey K.M."/>
            <person name="Ruck E.C."/>
            <person name="Traller J.C."/>
            <person name="Alverson A.J."/>
        </authorList>
    </citation>
    <scope>NUCLEOTIDE SEQUENCE [LARGE SCALE GENOMIC DNA]</scope>
    <source>
        <strain evidence="2 3">CCMP332</strain>
    </source>
</reference>
<evidence type="ECO:0000313" key="2">
    <source>
        <dbReference type="EMBL" id="KAL3785480.1"/>
    </source>
</evidence>
<name>A0ABD3PBF5_9STRA</name>